<evidence type="ECO:0000313" key="2">
    <source>
        <dbReference type="EMBL" id="CAA9315305.1"/>
    </source>
</evidence>
<dbReference type="AlphaFoldDB" id="A0A6J4KVV2"/>
<proteinExistence type="predicted"/>
<accession>A0A6J4KVV2</accession>
<feature type="region of interest" description="Disordered" evidence="1">
    <location>
        <begin position="126"/>
        <end position="146"/>
    </location>
</feature>
<protein>
    <submittedName>
        <fullName evidence="2">Uncharacterized protein</fullName>
    </submittedName>
</protein>
<sequence length="146" mass="16677">MSESPGPVEASQHRLPEGVSEATVEGVGKLSEAFEYIERAKGHLYSFHQLLGRADLLVEEAAARLRDAGHEDFADRLERELVGRNVVDGRWTFQLVEEFDDVYYEFFRGVERDSRALTGGVRHLHEARMKQRRRTSGEPAHTEDPR</sequence>
<evidence type="ECO:0000256" key="1">
    <source>
        <dbReference type="SAM" id="MobiDB-lite"/>
    </source>
</evidence>
<name>A0A6J4KVV2_9ACTN</name>
<gene>
    <name evidence="2" type="ORF">AVDCRST_MAG36-79</name>
</gene>
<dbReference type="EMBL" id="CADCUH010000007">
    <property type="protein sequence ID" value="CAA9315305.1"/>
    <property type="molecule type" value="Genomic_DNA"/>
</dbReference>
<reference evidence="2" key="1">
    <citation type="submission" date="2020-02" db="EMBL/GenBank/DDBJ databases">
        <authorList>
            <person name="Meier V. D."/>
        </authorList>
    </citation>
    <scope>NUCLEOTIDE SEQUENCE</scope>
    <source>
        <strain evidence="2">AVDCRST_MAG36</strain>
    </source>
</reference>
<organism evidence="2">
    <name type="scientific">uncultured Nocardioidaceae bacterium</name>
    <dbReference type="NCBI Taxonomy" id="253824"/>
    <lineage>
        <taxon>Bacteria</taxon>
        <taxon>Bacillati</taxon>
        <taxon>Actinomycetota</taxon>
        <taxon>Actinomycetes</taxon>
        <taxon>Propionibacteriales</taxon>
        <taxon>Nocardioidaceae</taxon>
        <taxon>environmental samples</taxon>
    </lineage>
</organism>